<reference evidence="5" key="1">
    <citation type="journal article" date="2013" name="Proc. Natl. Acad. Sci. U.S.A.">
        <title>Improving the coverage of the cyanobacterial phylum using diversity-driven genome sequencing.</title>
        <authorList>
            <person name="Shih P.M."/>
            <person name="Wu D."/>
            <person name="Latifi A."/>
            <person name="Axen S.D."/>
            <person name="Fewer D.P."/>
            <person name="Talla E."/>
            <person name="Calteau A."/>
            <person name="Cai F."/>
            <person name="Tandeau de Marsac N."/>
            <person name="Rippka R."/>
            <person name="Herdman M."/>
            <person name="Sivonen K."/>
            <person name="Coursin T."/>
            <person name="Laurent T."/>
            <person name="Goodwin L."/>
            <person name="Nolan M."/>
            <person name="Davenport K.W."/>
            <person name="Han C.S."/>
            <person name="Rubin E.M."/>
            <person name="Eisen J.A."/>
            <person name="Woyke T."/>
            <person name="Gugger M."/>
            <person name="Kerfeld C.A."/>
        </authorList>
    </citation>
    <scope>NUCLEOTIDE SEQUENCE [LARGE SCALE GENOMIC DNA]</scope>
    <source>
        <strain evidence="5">ATCC 29371 / PCC 7437</strain>
    </source>
</reference>
<dbReference type="EMBL" id="CP003653">
    <property type="protein sequence ID" value="AFZ34868.1"/>
    <property type="molecule type" value="Genomic_DNA"/>
</dbReference>
<dbReference type="GO" id="GO:0016226">
    <property type="term" value="P:iron-sulfur cluster assembly"/>
    <property type="evidence" value="ECO:0007669"/>
    <property type="project" value="InterPro"/>
</dbReference>
<proteinExistence type="inferred from homology"/>
<gene>
    <name evidence="4" type="ordered locus">Sta7437_1298</name>
</gene>
<name>K9XQR7_STAC7</name>
<evidence type="ECO:0000313" key="4">
    <source>
        <dbReference type="EMBL" id="AFZ34868.1"/>
    </source>
</evidence>
<dbReference type="RefSeq" id="WP_015192541.1">
    <property type="nucleotide sequence ID" value="NC_019748.1"/>
</dbReference>
<comment type="similarity">
    <text evidence="1">Belongs to the iron-sulfur cluster assembly SufBD family.</text>
</comment>
<dbReference type="NCBIfam" id="TIGR01981">
    <property type="entry name" value="sufD"/>
    <property type="match status" value="1"/>
</dbReference>
<dbReference type="InterPro" id="IPR011542">
    <property type="entry name" value="SUF_FeS_clus_asmbl_SufD"/>
</dbReference>
<sequence>MSQSSMITSREQIKSDPFLLKILQQRSSVPKEKLDSETSTWLENLREQSASWVSRLKFPSKKDEEWRFTDLSSLLDLDFTAAKSGTVESDTIDLIPEATESRIVFVNGLYAPELSNTSGLPKGIYVGNLTNLPEAYCKYFRPYLGTQAGAEEVFTSLNTASITDVAIIWAAPNTVVEQPIHLLFISVTEDSISFSQPRSWIVAEKNCSLNIIEEYTGQSSYLTNAVTEIWLGENAQINHTRFQTESETAYHIGKTAVSQARASRYTLTEFNFGGKISRHNPEISQQGEQTETYLNGLTVANGEQTADTHSIIALSKPHGTTNQLHKCLVSDRAHTIFNGKVFVPKAAQLTNAAQLNRNLLLSPKARVDTKPELRITADNVKCSHGATVSQLEAEEIFYLRSRGLTEDNARQLLINGFTAEIIERISLKSLSTKIATIVAKKTSS</sequence>
<evidence type="ECO:0000259" key="3">
    <source>
        <dbReference type="Pfam" id="PF19295"/>
    </source>
</evidence>
<evidence type="ECO:0000259" key="2">
    <source>
        <dbReference type="Pfam" id="PF01458"/>
    </source>
</evidence>
<dbReference type="Pfam" id="PF01458">
    <property type="entry name" value="SUFBD_core"/>
    <property type="match status" value="1"/>
</dbReference>
<evidence type="ECO:0000256" key="1">
    <source>
        <dbReference type="ARBA" id="ARBA00043967"/>
    </source>
</evidence>
<feature type="domain" description="SUF system FeS cluster assembly SufBD N-terminal" evidence="3">
    <location>
        <begin position="32"/>
        <end position="181"/>
    </location>
</feature>
<dbReference type="HOGENOM" id="CLU_026231_5_2_3"/>
<dbReference type="AlphaFoldDB" id="K9XQR7"/>
<dbReference type="Pfam" id="PF19295">
    <property type="entry name" value="SufBD_N"/>
    <property type="match status" value="1"/>
</dbReference>
<evidence type="ECO:0000313" key="5">
    <source>
        <dbReference type="Proteomes" id="UP000010473"/>
    </source>
</evidence>
<protein>
    <submittedName>
        <fullName evidence="4">Iron-regulated ABC transporter permease protein SufD</fullName>
    </submittedName>
</protein>
<dbReference type="InterPro" id="IPR045595">
    <property type="entry name" value="SufBD_N"/>
</dbReference>
<dbReference type="PANTHER" id="PTHR43575">
    <property type="entry name" value="PROTEIN ABCI7, CHLOROPLASTIC"/>
    <property type="match status" value="1"/>
</dbReference>
<feature type="domain" description="SUF system FeS cluster assembly SufBD core" evidence="2">
    <location>
        <begin position="191"/>
        <end position="417"/>
    </location>
</feature>
<dbReference type="eggNOG" id="COG0719">
    <property type="taxonomic scope" value="Bacteria"/>
</dbReference>
<accession>K9XQR7</accession>
<dbReference type="KEGG" id="scs:Sta7437_1298"/>
<dbReference type="STRING" id="111780.Sta7437_1298"/>
<dbReference type="SUPFAM" id="SSF101960">
    <property type="entry name" value="Stabilizer of iron transporter SufD"/>
    <property type="match status" value="1"/>
</dbReference>
<dbReference type="PATRIC" id="fig|111780.3.peg.1353"/>
<dbReference type="OrthoDB" id="9803529at2"/>
<dbReference type="InterPro" id="IPR037284">
    <property type="entry name" value="SUF_FeS_clus_asmbl_SufBD_sf"/>
</dbReference>
<dbReference type="Proteomes" id="UP000010473">
    <property type="component" value="Chromosome"/>
</dbReference>
<dbReference type="InterPro" id="IPR055346">
    <property type="entry name" value="Fe-S_cluster_assembly_SufBD"/>
</dbReference>
<organism evidence="4 5">
    <name type="scientific">Stanieria cyanosphaera (strain ATCC 29371 / PCC 7437)</name>
    <dbReference type="NCBI Taxonomy" id="111780"/>
    <lineage>
        <taxon>Bacteria</taxon>
        <taxon>Bacillati</taxon>
        <taxon>Cyanobacteriota</taxon>
        <taxon>Cyanophyceae</taxon>
        <taxon>Pleurocapsales</taxon>
        <taxon>Dermocarpellaceae</taxon>
        <taxon>Stanieria</taxon>
    </lineage>
</organism>
<keyword evidence="5" id="KW-1185">Reference proteome</keyword>
<dbReference type="InterPro" id="IPR000825">
    <property type="entry name" value="SUF_FeS_clus_asmbl_SufBD_core"/>
</dbReference>
<dbReference type="PANTHER" id="PTHR43575:SF1">
    <property type="entry name" value="PROTEIN ABCI7, CHLOROPLASTIC"/>
    <property type="match status" value="1"/>
</dbReference>